<name>A0A0M2UX77_9BACT</name>
<accession>A0A0M2UX77</accession>
<sequence>MRPIWERGEELFLEAKKISVSYNSVRAIEEVSFRVDSGEIVALVGPNGAGKSTALKAIFGLIKLQAGDILFQDESIKGLRPDELVHKGISLVPDGRRLFPSMTVLENLEMGAFLRRDKNIQNDIEKIFGLFPALKQRIKQKAGTLSTGEQQMLAFGRAMMQRPKLLLADEPSVGLSPDYVDTIFEKIVEINKSGTSILLVEQNARMALEIAHRGYVFKIVSIFLEGAGKELLEKEDVKKVLWGD</sequence>
<protein>
    <submittedName>
        <fullName evidence="7">Chain A of ATP binding cassette transporter</fullName>
    </submittedName>
</protein>
<dbReference type="CDD" id="cd03224">
    <property type="entry name" value="ABC_TM1139_LivF_branched"/>
    <property type="match status" value="1"/>
</dbReference>
<dbReference type="Proteomes" id="UP000034954">
    <property type="component" value="Unassembled WGS sequence"/>
</dbReference>
<evidence type="ECO:0000313" key="7">
    <source>
        <dbReference type="EMBL" id="KKO20155.1"/>
    </source>
</evidence>
<comment type="similarity">
    <text evidence="1">Belongs to the ABC transporter superfamily.</text>
</comment>
<keyword evidence="3" id="KW-0547">Nucleotide-binding</keyword>
<evidence type="ECO:0000256" key="5">
    <source>
        <dbReference type="ARBA" id="ARBA00022970"/>
    </source>
</evidence>
<keyword evidence="8" id="KW-1185">Reference proteome</keyword>
<dbReference type="InterPro" id="IPR003439">
    <property type="entry name" value="ABC_transporter-like_ATP-bd"/>
</dbReference>
<keyword evidence="4" id="KW-0067">ATP-binding</keyword>
<dbReference type="PATRIC" id="fig|380242.3.peg.1382"/>
<reference evidence="7 8" key="1">
    <citation type="journal article" date="2013" name="BMC Microbiol.">
        <title>Identification of the type II cytochrome c maturation pathway in anammox bacteria by comparative genomics.</title>
        <authorList>
            <person name="Ferousi C."/>
            <person name="Speth D.R."/>
            <person name="Reimann J."/>
            <person name="Op den Camp H.J."/>
            <person name="Allen J.W."/>
            <person name="Keltjens J.T."/>
            <person name="Jetten M.S."/>
        </authorList>
    </citation>
    <scope>NUCLEOTIDE SEQUENCE [LARGE SCALE GENOMIC DNA]</scope>
    <source>
        <strain evidence="7">RU1</strain>
    </source>
</reference>
<evidence type="ECO:0000259" key="6">
    <source>
        <dbReference type="PROSITE" id="PS50893"/>
    </source>
</evidence>
<dbReference type="PANTHER" id="PTHR43820">
    <property type="entry name" value="HIGH-AFFINITY BRANCHED-CHAIN AMINO ACID TRANSPORT ATP-BINDING PROTEIN LIVF"/>
    <property type="match status" value="1"/>
</dbReference>
<dbReference type="SUPFAM" id="SSF52540">
    <property type="entry name" value="P-loop containing nucleoside triphosphate hydrolases"/>
    <property type="match status" value="1"/>
</dbReference>
<feature type="domain" description="ABC transporter" evidence="6">
    <location>
        <begin position="13"/>
        <end position="244"/>
    </location>
</feature>
<comment type="caution">
    <text evidence="7">The sequence shown here is derived from an EMBL/GenBank/DDBJ whole genome shotgun (WGS) entry which is preliminary data.</text>
</comment>
<evidence type="ECO:0000256" key="3">
    <source>
        <dbReference type="ARBA" id="ARBA00022741"/>
    </source>
</evidence>
<evidence type="ECO:0000256" key="1">
    <source>
        <dbReference type="ARBA" id="ARBA00005417"/>
    </source>
</evidence>
<keyword evidence="2" id="KW-0813">Transport</keyword>
<proteinExistence type="inferred from homology"/>
<dbReference type="GO" id="GO:0005524">
    <property type="term" value="F:ATP binding"/>
    <property type="evidence" value="ECO:0007669"/>
    <property type="project" value="UniProtKB-KW"/>
</dbReference>
<gene>
    <name evidence="7" type="primary">abca_3</name>
    <name evidence="7" type="ORF">BROFUL_01114</name>
</gene>
<dbReference type="Pfam" id="PF00005">
    <property type="entry name" value="ABC_tran"/>
    <property type="match status" value="1"/>
</dbReference>
<dbReference type="PROSITE" id="PS50893">
    <property type="entry name" value="ABC_TRANSPORTER_2"/>
    <property type="match status" value="1"/>
</dbReference>
<evidence type="ECO:0000313" key="8">
    <source>
        <dbReference type="Proteomes" id="UP000034954"/>
    </source>
</evidence>
<dbReference type="InterPro" id="IPR027417">
    <property type="entry name" value="P-loop_NTPase"/>
</dbReference>
<dbReference type="PANTHER" id="PTHR43820:SF4">
    <property type="entry name" value="HIGH-AFFINITY BRANCHED-CHAIN AMINO ACID TRANSPORT ATP-BINDING PROTEIN LIVF"/>
    <property type="match status" value="1"/>
</dbReference>
<dbReference type="GO" id="GO:0016887">
    <property type="term" value="F:ATP hydrolysis activity"/>
    <property type="evidence" value="ECO:0007669"/>
    <property type="project" value="InterPro"/>
</dbReference>
<dbReference type="AlphaFoldDB" id="A0A0M2UX77"/>
<dbReference type="EMBL" id="LAQJ01000122">
    <property type="protein sequence ID" value="KKO20155.1"/>
    <property type="molecule type" value="Genomic_DNA"/>
</dbReference>
<dbReference type="GO" id="GO:0015658">
    <property type="term" value="F:branched-chain amino acid transmembrane transporter activity"/>
    <property type="evidence" value="ECO:0007669"/>
    <property type="project" value="TreeGrafter"/>
</dbReference>
<dbReference type="SMART" id="SM00382">
    <property type="entry name" value="AAA"/>
    <property type="match status" value="1"/>
</dbReference>
<dbReference type="InterPro" id="IPR052156">
    <property type="entry name" value="BCAA_Transport_ATP-bd_LivF"/>
</dbReference>
<dbReference type="InterPro" id="IPR003593">
    <property type="entry name" value="AAA+_ATPase"/>
</dbReference>
<keyword evidence="5" id="KW-0029">Amino-acid transport</keyword>
<evidence type="ECO:0000256" key="2">
    <source>
        <dbReference type="ARBA" id="ARBA00022448"/>
    </source>
</evidence>
<dbReference type="Gene3D" id="3.40.50.300">
    <property type="entry name" value="P-loop containing nucleotide triphosphate hydrolases"/>
    <property type="match status" value="1"/>
</dbReference>
<evidence type="ECO:0000256" key="4">
    <source>
        <dbReference type="ARBA" id="ARBA00022840"/>
    </source>
</evidence>
<organism evidence="7 8">
    <name type="scientific">Candidatus Brocadia fulgida</name>
    <dbReference type="NCBI Taxonomy" id="380242"/>
    <lineage>
        <taxon>Bacteria</taxon>
        <taxon>Pseudomonadati</taxon>
        <taxon>Planctomycetota</taxon>
        <taxon>Candidatus Brocadiia</taxon>
        <taxon>Candidatus Brocadiales</taxon>
        <taxon>Candidatus Brocadiaceae</taxon>
        <taxon>Candidatus Brocadia</taxon>
    </lineage>
</organism>
<dbReference type="GO" id="GO:0015807">
    <property type="term" value="P:L-amino acid transport"/>
    <property type="evidence" value="ECO:0007669"/>
    <property type="project" value="TreeGrafter"/>
</dbReference>